<evidence type="ECO:0000313" key="3">
    <source>
        <dbReference type="Proteomes" id="UP000198948"/>
    </source>
</evidence>
<dbReference type="RefSeq" id="WP_092649567.1">
    <property type="nucleotide sequence ID" value="NZ_FOHA01000001.1"/>
</dbReference>
<dbReference type="Proteomes" id="UP000198948">
    <property type="component" value="Unassembled WGS sequence"/>
</dbReference>
<feature type="transmembrane region" description="Helical" evidence="1">
    <location>
        <begin position="127"/>
        <end position="149"/>
    </location>
</feature>
<proteinExistence type="predicted"/>
<keyword evidence="3" id="KW-1185">Reference proteome</keyword>
<evidence type="ECO:0000256" key="1">
    <source>
        <dbReference type="SAM" id="Phobius"/>
    </source>
</evidence>
<dbReference type="STRING" id="142588.SAMN04488559_101318"/>
<keyword evidence="1" id="KW-1133">Transmembrane helix</keyword>
<keyword evidence="1" id="KW-0812">Transmembrane</keyword>
<dbReference type="AlphaFoldDB" id="A0A1H9Q307"/>
<keyword evidence="1" id="KW-0472">Membrane</keyword>
<feature type="transmembrane region" description="Helical" evidence="1">
    <location>
        <begin position="97"/>
        <end position="115"/>
    </location>
</feature>
<reference evidence="2 3" key="1">
    <citation type="submission" date="2016-10" db="EMBL/GenBank/DDBJ databases">
        <authorList>
            <person name="de Groot N.N."/>
        </authorList>
    </citation>
    <scope>NUCLEOTIDE SEQUENCE [LARGE SCALE GENOMIC DNA]</scope>
    <source>
        <strain evidence="2 3">DSM 13760</strain>
    </source>
</reference>
<accession>A0A1H9Q307</accession>
<evidence type="ECO:0000313" key="2">
    <source>
        <dbReference type="EMBL" id="SER54847.1"/>
    </source>
</evidence>
<name>A0A1H9Q307_9LACT</name>
<organism evidence="2 3">
    <name type="scientific">Isobaculum melis</name>
    <dbReference type="NCBI Taxonomy" id="142588"/>
    <lineage>
        <taxon>Bacteria</taxon>
        <taxon>Bacillati</taxon>
        <taxon>Bacillota</taxon>
        <taxon>Bacilli</taxon>
        <taxon>Lactobacillales</taxon>
        <taxon>Carnobacteriaceae</taxon>
        <taxon>Isobaculum</taxon>
    </lineage>
</organism>
<feature type="transmembrane region" description="Helical" evidence="1">
    <location>
        <begin position="12"/>
        <end position="31"/>
    </location>
</feature>
<sequence length="169" mass="18940">MNMKKYISKKIIKDFVIINVIINGIFYIIGFKNFSGQLTFNDITTDLFIGLMLLGAAGSWIGFVNMRKELQKGKTDVSNFQKSHFYHLLPKATGLRILFLMAITALITLIFFILLPSLLGLDKINHVIGFGFKTITAGLMACVIGYIVIDLSISDYQHQPMPTKDTTVV</sequence>
<feature type="transmembrane region" description="Helical" evidence="1">
    <location>
        <begin position="43"/>
        <end position="64"/>
    </location>
</feature>
<dbReference type="EMBL" id="FOHA01000001">
    <property type="protein sequence ID" value="SER54847.1"/>
    <property type="molecule type" value="Genomic_DNA"/>
</dbReference>
<protein>
    <submittedName>
        <fullName evidence="2">Uncharacterized protein</fullName>
    </submittedName>
</protein>
<gene>
    <name evidence="2" type="ORF">SAMN04488559_101318</name>
</gene>
<dbReference type="OrthoDB" id="3010306at2"/>